<dbReference type="SUPFAM" id="SSF56300">
    <property type="entry name" value="Metallo-dependent phosphatases"/>
    <property type="match status" value="1"/>
</dbReference>
<gene>
    <name evidence="4" type="ORF">A2V80_01545</name>
</gene>
<dbReference type="EC" id="3.1.4.-" evidence="2"/>
<organism evidence="4 5">
    <name type="scientific">Candidatus Woesebacteria bacterium RBG_16_39_8b</name>
    <dbReference type="NCBI Taxonomy" id="1802482"/>
    <lineage>
        <taxon>Bacteria</taxon>
        <taxon>Candidatus Woeseibacteriota</taxon>
    </lineage>
</organism>
<dbReference type="CDD" id="cd00841">
    <property type="entry name" value="MPP_YfcE"/>
    <property type="match status" value="1"/>
</dbReference>
<dbReference type="Pfam" id="PF12850">
    <property type="entry name" value="Metallophos_2"/>
    <property type="match status" value="1"/>
</dbReference>
<accession>A0A1F7XBX5</accession>
<comment type="similarity">
    <text evidence="1 2">Belongs to the metallophosphoesterase superfamily. YfcE family.</text>
</comment>
<dbReference type="InterPro" id="IPR024654">
    <property type="entry name" value="Calcineurin-like_PHP_lpxH"/>
</dbReference>
<dbReference type="InterPro" id="IPR041802">
    <property type="entry name" value="MPP_YfcE"/>
</dbReference>
<comment type="cofactor">
    <cofactor evidence="2">
        <name>a divalent metal cation</name>
        <dbReference type="ChEBI" id="CHEBI:60240"/>
    </cofactor>
</comment>
<proteinExistence type="inferred from homology"/>
<dbReference type="GO" id="GO:0046872">
    <property type="term" value="F:metal ion binding"/>
    <property type="evidence" value="ECO:0007669"/>
    <property type="project" value="UniProtKB-KW"/>
</dbReference>
<dbReference type="Proteomes" id="UP000179013">
    <property type="component" value="Unassembled WGS sequence"/>
</dbReference>
<evidence type="ECO:0000256" key="2">
    <source>
        <dbReference type="RuleBase" id="RU362039"/>
    </source>
</evidence>
<dbReference type="PANTHER" id="PTHR43165">
    <property type="entry name" value="METALLOPHOSPHOESTERASE"/>
    <property type="match status" value="1"/>
</dbReference>
<dbReference type="EMBL" id="MGFU01000039">
    <property type="protein sequence ID" value="OGM12522.1"/>
    <property type="molecule type" value="Genomic_DNA"/>
</dbReference>
<sequence length="167" mass="18499">MKIAVLSDTHDHIWNIAKVLTQIKGEVEAIIHCGDVIAPFSVGLLATSDLPTYVCLGNNDEDHIGMEKKANTKFTWIHIGQQFGEIEFDNRKVAYTHYPKLGELLAKESKYDAVFYGHTHVPENKNLGKTLLLNPGSVCGIIDGKSAKATFVIYDTKTNSAKIIEIE</sequence>
<evidence type="ECO:0000256" key="1">
    <source>
        <dbReference type="ARBA" id="ARBA00008950"/>
    </source>
</evidence>
<evidence type="ECO:0000313" key="5">
    <source>
        <dbReference type="Proteomes" id="UP000179013"/>
    </source>
</evidence>
<dbReference type="AlphaFoldDB" id="A0A1F7XBX5"/>
<name>A0A1F7XBX5_9BACT</name>
<dbReference type="PANTHER" id="PTHR43165:SF1">
    <property type="entry name" value="PHOSPHODIESTERASE MJ0936"/>
    <property type="match status" value="1"/>
</dbReference>
<reference evidence="4 5" key="1">
    <citation type="journal article" date="2016" name="Nat. Commun.">
        <title>Thousands of microbial genomes shed light on interconnected biogeochemical processes in an aquifer system.</title>
        <authorList>
            <person name="Anantharaman K."/>
            <person name="Brown C.T."/>
            <person name="Hug L.A."/>
            <person name="Sharon I."/>
            <person name="Castelle C.J."/>
            <person name="Probst A.J."/>
            <person name="Thomas B.C."/>
            <person name="Singh A."/>
            <person name="Wilkins M.J."/>
            <person name="Karaoz U."/>
            <person name="Brodie E.L."/>
            <person name="Williams K.H."/>
            <person name="Hubbard S.S."/>
            <person name="Banfield J.F."/>
        </authorList>
    </citation>
    <scope>NUCLEOTIDE SEQUENCE [LARGE SCALE GENOMIC DNA]</scope>
</reference>
<evidence type="ECO:0000259" key="3">
    <source>
        <dbReference type="Pfam" id="PF12850"/>
    </source>
</evidence>
<feature type="domain" description="Calcineurin-like phosphoesterase" evidence="3">
    <location>
        <begin position="1"/>
        <end position="158"/>
    </location>
</feature>
<evidence type="ECO:0000313" key="4">
    <source>
        <dbReference type="EMBL" id="OGM12522.1"/>
    </source>
</evidence>
<comment type="caution">
    <text evidence="4">The sequence shown here is derived from an EMBL/GenBank/DDBJ whole genome shotgun (WGS) entry which is preliminary data.</text>
</comment>
<dbReference type="Gene3D" id="3.60.21.10">
    <property type="match status" value="1"/>
</dbReference>
<protein>
    <recommendedName>
        <fullName evidence="2">Phosphoesterase</fullName>
        <ecNumber evidence="2">3.1.4.-</ecNumber>
    </recommendedName>
</protein>
<dbReference type="GO" id="GO:0016787">
    <property type="term" value="F:hydrolase activity"/>
    <property type="evidence" value="ECO:0007669"/>
    <property type="project" value="UniProtKB-UniRule"/>
</dbReference>
<dbReference type="NCBIfam" id="TIGR00040">
    <property type="entry name" value="yfcE"/>
    <property type="match status" value="1"/>
</dbReference>
<dbReference type="InterPro" id="IPR053193">
    <property type="entry name" value="MetalloPDE_YfcE-like"/>
</dbReference>
<keyword evidence="2" id="KW-0479">Metal-binding</keyword>
<dbReference type="InterPro" id="IPR029052">
    <property type="entry name" value="Metallo-depent_PP-like"/>
</dbReference>
<dbReference type="InterPro" id="IPR000979">
    <property type="entry name" value="Phosphodiesterase_MJ0936/Vps29"/>
</dbReference>